<dbReference type="AlphaFoldDB" id="A0A229VY94"/>
<gene>
    <name evidence="2" type="ORF">Tam10B_1202</name>
</gene>
<name>A0A229VY94_9BIFI</name>
<dbReference type="OrthoDB" id="9801841at2"/>
<protein>
    <submittedName>
        <fullName evidence="2">Protein phosphatase</fullName>
    </submittedName>
</protein>
<accession>A0A229VY94</accession>
<evidence type="ECO:0000259" key="1">
    <source>
        <dbReference type="PROSITE" id="PS51746"/>
    </source>
</evidence>
<reference evidence="2 3" key="1">
    <citation type="submission" date="2017-05" db="EMBL/GenBank/DDBJ databases">
        <title>Bifidobacterium vansinderenii sp. nov.</title>
        <authorList>
            <person name="Lugli G.A."/>
            <person name="Duranti S."/>
            <person name="Mangifesta M."/>
        </authorList>
    </citation>
    <scope>NUCLEOTIDE SEQUENCE [LARGE SCALE GENOMIC DNA]</scope>
    <source>
        <strain evidence="2 3">Tam10B</strain>
    </source>
</reference>
<evidence type="ECO:0000313" key="3">
    <source>
        <dbReference type="Proteomes" id="UP000215433"/>
    </source>
</evidence>
<organism evidence="2 3">
    <name type="scientific">Bifidobacterium vansinderenii</name>
    <dbReference type="NCBI Taxonomy" id="1984871"/>
    <lineage>
        <taxon>Bacteria</taxon>
        <taxon>Bacillati</taxon>
        <taxon>Actinomycetota</taxon>
        <taxon>Actinomycetes</taxon>
        <taxon>Bifidobacteriales</taxon>
        <taxon>Bifidobacteriaceae</taxon>
        <taxon>Bifidobacterium</taxon>
    </lineage>
</organism>
<dbReference type="InterPro" id="IPR036457">
    <property type="entry name" value="PPM-type-like_dom_sf"/>
</dbReference>
<comment type="caution">
    <text evidence="2">The sequence shown here is derived from an EMBL/GenBank/DDBJ whole genome shotgun (WGS) entry which is preliminary data.</text>
</comment>
<proteinExistence type="predicted"/>
<feature type="domain" description="PPM-type phosphatase" evidence="1">
    <location>
        <begin position="7"/>
        <end position="316"/>
    </location>
</feature>
<dbReference type="Proteomes" id="UP000215433">
    <property type="component" value="Unassembled WGS sequence"/>
</dbReference>
<dbReference type="InterPro" id="IPR001932">
    <property type="entry name" value="PPM-type_phosphatase-like_dom"/>
</dbReference>
<keyword evidence="3" id="KW-1185">Reference proteome</keyword>
<dbReference type="SUPFAM" id="SSF81606">
    <property type="entry name" value="PP2C-like"/>
    <property type="match status" value="1"/>
</dbReference>
<dbReference type="SMART" id="SM00332">
    <property type="entry name" value="PP2Cc"/>
    <property type="match status" value="1"/>
</dbReference>
<dbReference type="EMBL" id="NEWD01000014">
    <property type="protein sequence ID" value="OXN00595.1"/>
    <property type="molecule type" value="Genomic_DNA"/>
</dbReference>
<dbReference type="Gene3D" id="3.60.40.10">
    <property type="entry name" value="PPM-type phosphatase domain"/>
    <property type="match status" value="1"/>
</dbReference>
<sequence>MTHVYLDAAMICDIGRRRSMNQDRGLADGGLFLVCDGMGGGVAGQEASARTIRHCESLIDLDRRSKADIAAVIDEAQRDVCELGRELGGVSGTTLTGLVLSSMGSVATHRTHTVRDDSADSPTDIDDTDDTLDGMVKVSDAVITAQLDLDGLDDTLDSMPATGRPGFPCVLDFDDDAMPSWYVVNIGDSRTYHLDAQPGGGWSASSMVQVTRDHSRRQELIDAGVMLPELADQLVPRNLITQCVGAPEGIDPDYFRADLPGRFIVCSDGLHSELDDDAIAAIAAVNRSPREAVQALVEAALAAGGKDNVTVIVVDTVCSPDDVMASRDDDAAWSYVKIARDEDLSSIGESTLDTLRTVAARHQLERKGK</sequence>
<dbReference type="PROSITE" id="PS51746">
    <property type="entry name" value="PPM_2"/>
    <property type="match status" value="1"/>
</dbReference>
<dbReference type="RefSeq" id="WP_093960359.1">
    <property type="nucleotide sequence ID" value="NZ_NEWD01000014.1"/>
</dbReference>
<dbReference type="SMART" id="SM00331">
    <property type="entry name" value="PP2C_SIG"/>
    <property type="match status" value="1"/>
</dbReference>
<evidence type="ECO:0000313" key="2">
    <source>
        <dbReference type="EMBL" id="OXN00595.1"/>
    </source>
</evidence>